<comment type="caution">
    <text evidence="3">The sequence shown here is derived from an EMBL/GenBank/DDBJ whole genome shotgun (WGS) entry which is preliminary data.</text>
</comment>
<dbReference type="Pfam" id="PF02129">
    <property type="entry name" value="Peptidase_S15"/>
    <property type="match status" value="1"/>
</dbReference>
<dbReference type="SUPFAM" id="SSF53474">
    <property type="entry name" value="alpha/beta-Hydrolases"/>
    <property type="match status" value="1"/>
</dbReference>
<sequence>MQLPAIDIIYHEPITLSDGTVLSAMIWLPKNAKSHPVPAILEYLPYRKRDMTAVRDAMNHPYVAAHGYACVRADMRGTGDSQGILRGEYLPQEQDDALEILKWIAAQDWCTGSIGMIGISWGGFNGLQVAARRPPELKAVISICSTDMRYDDDIHYMGGCILTENLTWAASMFSINSSPPDPALVGDQWRDLWLKRLESGGLFAEEWHQHQRRDDFWKHASIGENYSSIQCPVYLVGGWMDPYTNTIFRMLENLKVPRKGLVGPWGHKYPNFGYPGPQIGFLQESIRWWDKWLKGSETGIMHEPMLRCYLQDPTPPAPYMEDRPGHWVAEDSWSDSKPSFLSFGLSSGQLTTGSSNSDEKLEICSPQTVGFAGGRWLIFGVEGEGPGDQRLEAGGSLLFDSKPLTEPLVFLGTPLLKLRIASNKANALIAATLSEVLPNGAATKVSHGVLNLTHRHGHEDVRPLEPRKFYDITLKLNHFGQRIGTGSRLRLALSSTYFPLVWPSPEITTLTIDCAHSTLDLPERGDNPQDSYLKPFKPAINGSLSQTELRPAKHRNYVTNDWDSGETALCVDWDEGMWEVNETGWRYGWWTGLKSSVKPDDPLSAEVEQRYNQACDSDDIEEAGALSDEILDAAVEAGRDEFDHLAPPSASGETSSQCLHTLLFPKEYYFSFRTLNGKAEVLRQDSGVKQDAVLVGQSGLPFHLNKDKDCNLPIYSTKDIHAVEDLRNAGFIAHVMVDGKKMCSKVGYSKGEDSAQRELDCLWKITTSPHAAAIQVPKILGLITTPENGKTIGFLEKYIPVSETWELSTLGSIEDVSAIDESRRKKWASQVRDNVDLLHKTRITWGDGKASNVLIHHETDDAWIIDFGGGWTEGWVDKPLSGTITGDEMTVKKIFGYLQVLY</sequence>
<dbReference type="Gene3D" id="3.40.50.1820">
    <property type="entry name" value="alpha/beta hydrolase"/>
    <property type="match status" value="1"/>
</dbReference>
<dbReference type="GO" id="GO:0008239">
    <property type="term" value="F:dipeptidyl-peptidase activity"/>
    <property type="evidence" value="ECO:0007669"/>
    <property type="project" value="InterPro"/>
</dbReference>
<evidence type="ECO:0000313" key="4">
    <source>
        <dbReference type="Proteomes" id="UP000290540"/>
    </source>
</evidence>
<protein>
    <recommendedName>
        <fullName evidence="2">Xaa-Pro dipeptidyl-peptidase C-terminal domain-containing protein</fullName>
    </recommendedName>
</protein>
<dbReference type="Pfam" id="PF08530">
    <property type="entry name" value="PepX_C"/>
    <property type="match status" value="1"/>
</dbReference>
<accession>A0A4Q2VGF7</accession>
<dbReference type="Gene3D" id="2.60.120.260">
    <property type="entry name" value="Galactose-binding domain-like"/>
    <property type="match status" value="1"/>
</dbReference>
<dbReference type="SUPFAM" id="SSF49785">
    <property type="entry name" value="Galactose-binding domain-like"/>
    <property type="match status" value="1"/>
</dbReference>
<reference evidence="3 4" key="1">
    <citation type="submission" date="2016-12" db="EMBL/GenBank/DDBJ databases">
        <title>Draft genome sequence of Fusarium oxysporum causing rot on Narcissus.</title>
        <authorList>
            <person name="Armitage A.D."/>
            <person name="Taylor A."/>
            <person name="Clarkson J.P."/>
            <person name="Harrison R.J."/>
            <person name="Jackson A.C."/>
        </authorList>
    </citation>
    <scope>NUCLEOTIDE SEQUENCE [LARGE SCALE GENOMIC DNA]</scope>
    <source>
        <strain evidence="3 4">N139</strain>
    </source>
</reference>
<evidence type="ECO:0000256" key="1">
    <source>
        <dbReference type="ARBA" id="ARBA00022801"/>
    </source>
</evidence>
<dbReference type="InterPro" id="IPR000383">
    <property type="entry name" value="Xaa-Pro-like_dom"/>
</dbReference>
<keyword evidence="1" id="KW-0378">Hydrolase</keyword>
<proteinExistence type="predicted"/>
<dbReference type="PANTHER" id="PTHR43056:SF10">
    <property type="entry name" value="COCE_NOND FAMILY, PUTATIVE (AFU_ORTHOLOGUE AFUA_7G00600)-RELATED"/>
    <property type="match status" value="1"/>
</dbReference>
<dbReference type="InterPro" id="IPR008979">
    <property type="entry name" value="Galactose-bd-like_sf"/>
</dbReference>
<dbReference type="InterPro" id="IPR011009">
    <property type="entry name" value="Kinase-like_dom_sf"/>
</dbReference>
<dbReference type="EMBL" id="MQTW01000135">
    <property type="protein sequence ID" value="RYC84088.1"/>
    <property type="molecule type" value="Genomic_DNA"/>
</dbReference>
<dbReference type="InterPro" id="IPR029058">
    <property type="entry name" value="AB_hydrolase_fold"/>
</dbReference>
<dbReference type="NCBIfam" id="TIGR00976">
    <property type="entry name" value="CocE_NonD"/>
    <property type="match status" value="1"/>
</dbReference>
<dbReference type="InterPro" id="IPR050585">
    <property type="entry name" value="Xaa-Pro_dipeptidyl-ppase/CocE"/>
</dbReference>
<evidence type="ECO:0000259" key="2">
    <source>
        <dbReference type="SMART" id="SM00939"/>
    </source>
</evidence>
<feature type="domain" description="Xaa-Pro dipeptidyl-peptidase C-terminal" evidence="2">
    <location>
        <begin position="286"/>
        <end position="541"/>
    </location>
</feature>
<dbReference type="Gene3D" id="3.30.200.20">
    <property type="entry name" value="Phosphorylase Kinase, domain 1"/>
    <property type="match status" value="1"/>
</dbReference>
<dbReference type="AlphaFoldDB" id="A0A4Q2VGF7"/>
<dbReference type="InterPro" id="IPR013736">
    <property type="entry name" value="Xaa-Pro_dipept_C"/>
</dbReference>
<dbReference type="Gene3D" id="1.10.3020.10">
    <property type="entry name" value="alpha-amino acid ester hydrolase ( Helical cap domain)"/>
    <property type="match status" value="1"/>
</dbReference>
<evidence type="ECO:0000313" key="3">
    <source>
        <dbReference type="EMBL" id="RYC84088.1"/>
    </source>
</evidence>
<dbReference type="Proteomes" id="UP000290540">
    <property type="component" value="Unassembled WGS sequence"/>
</dbReference>
<organism evidence="3 4">
    <name type="scientific">Fusarium oxysporum f. sp. narcissi</name>
    <dbReference type="NCBI Taxonomy" id="451672"/>
    <lineage>
        <taxon>Eukaryota</taxon>
        <taxon>Fungi</taxon>
        <taxon>Dikarya</taxon>
        <taxon>Ascomycota</taxon>
        <taxon>Pezizomycotina</taxon>
        <taxon>Sordariomycetes</taxon>
        <taxon>Hypocreomycetidae</taxon>
        <taxon>Hypocreales</taxon>
        <taxon>Nectriaceae</taxon>
        <taxon>Fusarium</taxon>
        <taxon>Fusarium oxysporum species complex</taxon>
    </lineage>
</organism>
<name>A0A4Q2VGF7_FUSOX</name>
<gene>
    <name evidence="3" type="ORF">BFJ63_vAg13018</name>
</gene>
<dbReference type="InterPro" id="IPR005674">
    <property type="entry name" value="CocE/Ser_esterase"/>
</dbReference>
<dbReference type="Gene3D" id="1.10.510.10">
    <property type="entry name" value="Transferase(Phosphotransferase) domain 1"/>
    <property type="match status" value="1"/>
</dbReference>
<dbReference type="SMART" id="SM00939">
    <property type="entry name" value="PepX_C"/>
    <property type="match status" value="1"/>
</dbReference>
<dbReference type="SUPFAM" id="SSF56112">
    <property type="entry name" value="Protein kinase-like (PK-like)"/>
    <property type="match status" value="1"/>
</dbReference>
<dbReference type="PANTHER" id="PTHR43056">
    <property type="entry name" value="PEPTIDASE S9 PROLYL OLIGOPEPTIDASE"/>
    <property type="match status" value="1"/>
</dbReference>